<keyword evidence="3" id="KW-1185">Reference proteome</keyword>
<dbReference type="PATRIC" id="fig|632773.3.peg.2461"/>
<dbReference type="Gene3D" id="3.30.1050.10">
    <property type="entry name" value="SCP2 sterol-binding domain"/>
    <property type="match status" value="1"/>
</dbReference>
<gene>
    <name evidence="2" type="ORF">BBEV_2356</name>
</gene>
<dbReference type="GO" id="GO:0030649">
    <property type="term" value="P:aminoglycoside antibiotic catabolic process"/>
    <property type="evidence" value="ECO:0007669"/>
    <property type="project" value="TreeGrafter"/>
</dbReference>
<dbReference type="InterPro" id="IPR025559">
    <property type="entry name" value="Eis_dom"/>
</dbReference>
<dbReference type="PANTHER" id="PTHR37817">
    <property type="entry name" value="N-ACETYLTRANSFERASE EIS"/>
    <property type="match status" value="1"/>
</dbReference>
<evidence type="ECO:0000313" key="3">
    <source>
        <dbReference type="Proteomes" id="UP000094463"/>
    </source>
</evidence>
<accession>A0A1D7QXF7</accession>
<feature type="domain" description="N-acetyltransferase" evidence="1">
    <location>
        <begin position="1"/>
        <end position="144"/>
    </location>
</feature>
<name>A0A1D7QXF7_9BACI</name>
<evidence type="ECO:0000259" key="1">
    <source>
        <dbReference type="PROSITE" id="PS51186"/>
    </source>
</evidence>
<protein>
    <submittedName>
        <fullName evidence="2">Acetyltransferase</fullName>
    </submittedName>
</protein>
<dbReference type="InterPro" id="IPR051554">
    <property type="entry name" value="Acetyltransferase_Eis"/>
</dbReference>
<dbReference type="Proteomes" id="UP000094463">
    <property type="component" value="Chromosome"/>
</dbReference>
<dbReference type="KEGG" id="bbev:BBEV_2356"/>
<organism evidence="2 3">
    <name type="scientific">Salisediminibacterium beveridgei</name>
    <dbReference type="NCBI Taxonomy" id="632773"/>
    <lineage>
        <taxon>Bacteria</taxon>
        <taxon>Bacillati</taxon>
        <taxon>Bacillota</taxon>
        <taxon>Bacilli</taxon>
        <taxon>Bacillales</taxon>
        <taxon>Bacillaceae</taxon>
        <taxon>Salisediminibacterium</taxon>
    </lineage>
</organism>
<dbReference type="InterPro" id="IPR000182">
    <property type="entry name" value="GNAT_dom"/>
</dbReference>
<dbReference type="InterPro" id="IPR036527">
    <property type="entry name" value="SCP2_sterol-bd_dom_sf"/>
</dbReference>
<dbReference type="CDD" id="cd04301">
    <property type="entry name" value="NAT_SF"/>
    <property type="match status" value="1"/>
</dbReference>
<sequence>MTIRKLNHHEKKEVLDLSAYSFQFHLSEEEETNVLEKMKPEYTWVHEHTDGEIAAKLNILPLETYIGGRLMKMGGIAGVATWPEFRRGGYVKALLLHAFTEMKDAGQVISFLHPFSVPFYRKFGYELFGRELHVTLEREQLPKDRPYAGKIRRVKQEDAPVQLAAVYEQWAKNYSGTLKRSDDWWQNSVFRRKKGAIVAYTSDDQVTGYMIYEVKDKTMTIKEWIWLTPDARDGLISFIRNHDSMAQRYTMTVAPQSGLPYLLDDAKVKQELSSYFMARIIDLENFLSVYPFELTGRDGVIPLHIIDDNCPWNQGTFLLAVKNGALSVKKAPVKEGSRCAHPPKRGIHASIGTLSGLMMQAESFELYVTEKLIEGDEESISFFKSILPRQKPFIYDFF</sequence>
<dbReference type="InterPro" id="IPR041380">
    <property type="entry name" value="Acetyltransf_17"/>
</dbReference>
<proteinExistence type="predicted"/>
<keyword evidence="2" id="KW-0808">Transferase</keyword>
<dbReference type="AlphaFoldDB" id="A0A1D7QXF7"/>
<dbReference type="PROSITE" id="PS51186">
    <property type="entry name" value="GNAT"/>
    <property type="match status" value="1"/>
</dbReference>
<dbReference type="Pfam" id="PF13530">
    <property type="entry name" value="SCP2_2"/>
    <property type="match status" value="1"/>
</dbReference>
<dbReference type="Pfam" id="PF17668">
    <property type="entry name" value="Acetyltransf_17"/>
    <property type="match status" value="1"/>
</dbReference>
<dbReference type="RefSeq" id="WP_069365651.1">
    <property type="nucleotide sequence ID" value="NZ_CP012502.1"/>
</dbReference>
<dbReference type="EMBL" id="CP012502">
    <property type="protein sequence ID" value="AOM83697.1"/>
    <property type="molecule type" value="Genomic_DNA"/>
</dbReference>
<dbReference type="GO" id="GO:0034069">
    <property type="term" value="F:aminoglycoside N-acetyltransferase activity"/>
    <property type="evidence" value="ECO:0007669"/>
    <property type="project" value="TreeGrafter"/>
</dbReference>
<dbReference type="Pfam" id="PF13527">
    <property type="entry name" value="Acetyltransf_9"/>
    <property type="match status" value="1"/>
</dbReference>
<dbReference type="OrthoDB" id="9768284at2"/>
<dbReference type="STRING" id="632773.BBEV_2356"/>
<dbReference type="SUPFAM" id="SSF55729">
    <property type="entry name" value="Acyl-CoA N-acyltransferases (Nat)"/>
    <property type="match status" value="1"/>
</dbReference>
<dbReference type="Gene3D" id="3.40.630.30">
    <property type="match status" value="2"/>
</dbReference>
<evidence type="ECO:0000313" key="2">
    <source>
        <dbReference type="EMBL" id="AOM83697.1"/>
    </source>
</evidence>
<dbReference type="PANTHER" id="PTHR37817:SF1">
    <property type="entry name" value="N-ACETYLTRANSFERASE EIS"/>
    <property type="match status" value="1"/>
</dbReference>
<dbReference type="SUPFAM" id="SSF55718">
    <property type="entry name" value="SCP-like"/>
    <property type="match status" value="1"/>
</dbReference>
<reference evidence="2 3" key="1">
    <citation type="submission" date="2015-08" db="EMBL/GenBank/DDBJ databases">
        <title>The complete genome sequence of Bacillus beveridgei MLTeJB.</title>
        <authorList>
            <person name="Hanson T.E."/>
            <person name="Mesa C."/>
            <person name="Basesman S.M."/>
            <person name="Oremland R.S."/>
        </authorList>
    </citation>
    <scope>NUCLEOTIDE SEQUENCE [LARGE SCALE GENOMIC DNA]</scope>
    <source>
        <strain evidence="2 3">MLTeJB</strain>
    </source>
</reference>
<dbReference type="InterPro" id="IPR016181">
    <property type="entry name" value="Acyl_CoA_acyltransferase"/>
</dbReference>